<organism evidence="1 2">
    <name type="scientific">Melastoma candidum</name>
    <dbReference type="NCBI Taxonomy" id="119954"/>
    <lineage>
        <taxon>Eukaryota</taxon>
        <taxon>Viridiplantae</taxon>
        <taxon>Streptophyta</taxon>
        <taxon>Embryophyta</taxon>
        <taxon>Tracheophyta</taxon>
        <taxon>Spermatophyta</taxon>
        <taxon>Magnoliopsida</taxon>
        <taxon>eudicotyledons</taxon>
        <taxon>Gunneridae</taxon>
        <taxon>Pentapetalae</taxon>
        <taxon>rosids</taxon>
        <taxon>malvids</taxon>
        <taxon>Myrtales</taxon>
        <taxon>Melastomataceae</taxon>
        <taxon>Melastomatoideae</taxon>
        <taxon>Melastomateae</taxon>
        <taxon>Melastoma</taxon>
    </lineage>
</organism>
<dbReference type="EMBL" id="CM042889">
    <property type="protein sequence ID" value="KAI4321574.1"/>
    <property type="molecule type" value="Genomic_DNA"/>
</dbReference>
<sequence length="434" mass="48426">MGGCLSKTIAKRPPGEGSLALDPASGARRFVLPLSSTSPPAAELPLIMSLATFRFPGSSRVVLLRLRKFLLFIRLRRSVLVAVDPTKANPPAHVKLCAETCQEETWFDSVSVLDSDSDEDCVDIPGGGGFLHSHRPVQCRLQVKHAVDSSAATPVTSQRKTSGVILLSIKRKSCDGDTSESCSSEQFLCRPVSGISIPFSKEEKPSMGSWSEISPSVFKLRAGNYFRRVTFLDKRKSPAPDCCPYRPIGADLFACPRKIHHIARHLDLPKAKGNGNVPPLLIINIQFPTYPTTMFSENDGEGMSLVLYFKVSDSFDTEISSHCQDNIKNMVADKTEKVKGFTKESLIPFRERLKIMAGLINPDDLQHSKAERKLVHAYNEKPVLSRPQHNFFNGPNYFEIDLDIHRFSYISRKDNEEECYEIQLKIKKREVLGC</sequence>
<evidence type="ECO:0000313" key="2">
    <source>
        <dbReference type="Proteomes" id="UP001057402"/>
    </source>
</evidence>
<accession>A0ACB9MDM8</accession>
<protein>
    <submittedName>
        <fullName evidence="1">Uncharacterized protein</fullName>
    </submittedName>
</protein>
<reference evidence="2" key="1">
    <citation type="journal article" date="2023" name="Front. Plant Sci.">
        <title>Chromosomal-level genome assembly of Melastoma candidum provides insights into trichome evolution.</title>
        <authorList>
            <person name="Zhong Y."/>
            <person name="Wu W."/>
            <person name="Sun C."/>
            <person name="Zou P."/>
            <person name="Liu Y."/>
            <person name="Dai S."/>
            <person name="Zhou R."/>
        </authorList>
    </citation>
    <scope>NUCLEOTIDE SEQUENCE [LARGE SCALE GENOMIC DNA]</scope>
</reference>
<gene>
    <name evidence="1" type="ORF">MLD38_034939</name>
</gene>
<keyword evidence="2" id="KW-1185">Reference proteome</keyword>
<comment type="caution">
    <text evidence="1">The sequence shown here is derived from an EMBL/GenBank/DDBJ whole genome shotgun (WGS) entry which is preliminary data.</text>
</comment>
<name>A0ACB9MDM8_9MYRT</name>
<evidence type="ECO:0000313" key="1">
    <source>
        <dbReference type="EMBL" id="KAI4321574.1"/>
    </source>
</evidence>
<proteinExistence type="predicted"/>
<dbReference type="Proteomes" id="UP001057402">
    <property type="component" value="Chromosome 10"/>
</dbReference>